<reference evidence="3" key="1">
    <citation type="journal article" date="2019" name="Int. J. Syst. Evol. Microbiol.">
        <title>The Global Catalogue of Microorganisms (GCM) 10K type strain sequencing project: providing services to taxonomists for standard genome sequencing and annotation.</title>
        <authorList>
            <consortium name="The Broad Institute Genomics Platform"/>
            <consortium name="The Broad Institute Genome Sequencing Center for Infectious Disease"/>
            <person name="Wu L."/>
            <person name="Ma J."/>
        </authorList>
    </citation>
    <scope>NUCLEOTIDE SEQUENCE [LARGE SCALE GENOMIC DNA]</scope>
    <source>
        <strain evidence="3">JCM 16578</strain>
    </source>
</reference>
<keyword evidence="3" id="KW-1185">Reference proteome</keyword>
<dbReference type="RefSeq" id="WP_331265587.1">
    <property type="nucleotide sequence ID" value="NZ_BAAAZA010000009.1"/>
</dbReference>
<sequence>MGEQLGGDGFPGRRRVHPDGTVAGPGGAPDEAGLETALAAAVRGGDVDAGAEQRAVAAFRAARDAGVHRARTRRRDDWRVREERRVGRPLRTTFAVILASLTLGGVAVAAIGSAGSSSHGAGPGTGDKPSTGASALPGKEPSAVSPTRPGRADRPDTAKDTAAHCRAYAQVKGRGKALDSTAWQRLVTAAGGEEKVTAYCAGRLAGSKAADGPSGSGKSGAGAGQGNKGSGNGTGGSGNASGNGPAHTDQGNGKNE</sequence>
<feature type="compositionally biased region" description="Gly residues" evidence="1">
    <location>
        <begin position="1"/>
        <end position="10"/>
    </location>
</feature>
<feature type="region of interest" description="Disordered" evidence="1">
    <location>
        <begin position="206"/>
        <end position="256"/>
    </location>
</feature>
<proteinExistence type="predicted"/>
<gene>
    <name evidence="2" type="ORF">GCM10022207_38090</name>
</gene>
<dbReference type="EMBL" id="BAAAZA010000009">
    <property type="protein sequence ID" value="GAA3869501.1"/>
    <property type="molecule type" value="Genomic_DNA"/>
</dbReference>
<evidence type="ECO:0000313" key="2">
    <source>
        <dbReference type="EMBL" id="GAA3869501.1"/>
    </source>
</evidence>
<accession>A0ABP7K8U9</accession>
<protein>
    <submittedName>
        <fullName evidence="2">Uncharacterized protein</fullName>
    </submittedName>
</protein>
<feature type="compositionally biased region" description="Basic and acidic residues" evidence="1">
    <location>
        <begin position="150"/>
        <end position="161"/>
    </location>
</feature>
<organism evidence="2 3">
    <name type="scientific">Streptomyces lannensis</name>
    <dbReference type="NCBI Taxonomy" id="766498"/>
    <lineage>
        <taxon>Bacteria</taxon>
        <taxon>Bacillati</taxon>
        <taxon>Actinomycetota</taxon>
        <taxon>Actinomycetes</taxon>
        <taxon>Kitasatosporales</taxon>
        <taxon>Streptomycetaceae</taxon>
        <taxon>Streptomyces</taxon>
    </lineage>
</organism>
<feature type="region of interest" description="Disordered" evidence="1">
    <location>
        <begin position="114"/>
        <end position="161"/>
    </location>
</feature>
<evidence type="ECO:0000256" key="1">
    <source>
        <dbReference type="SAM" id="MobiDB-lite"/>
    </source>
</evidence>
<comment type="caution">
    <text evidence="2">The sequence shown here is derived from an EMBL/GenBank/DDBJ whole genome shotgun (WGS) entry which is preliminary data.</text>
</comment>
<evidence type="ECO:0000313" key="3">
    <source>
        <dbReference type="Proteomes" id="UP001501563"/>
    </source>
</evidence>
<feature type="compositionally biased region" description="Gly residues" evidence="1">
    <location>
        <begin position="214"/>
        <end position="241"/>
    </location>
</feature>
<feature type="region of interest" description="Disordered" evidence="1">
    <location>
        <begin position="1"/>
        <end position="32"/>
    </location>
</feature>
<dbReference type="Proteomes" id="UP001501563">
    <property type="component" value="Unassembled WGS sequence"/>
</dbReference>
<name>A0ABP7K8U9_9ACTN</name>